<dbReference type="InterPro" id="IPR027417">
    <property type="entry name" value="P-loop_NTPase"/>
</dbReference>
<organism evidence="1 2">
    <name type="scientific">Singulisphaera acidiphila (strain ATCC BAA-1392 / DSM 18658 / VKM B-2454 / MOB10)</name>
    <dbReference type="NCBI Taxonomy" id="886293"/>
    <lineage>
        <taxon>Bacteria</taxon>
        <taxon>Pseudomonadati</taxon>
        <taxon>Planctomycetota</taxon>
        <taxon>Planctomycetia</taxon>
        <taxon>Isosphaerales</taxon>
        <taxon>Isosphaeraceae</taxon>
        <taxon>Singulisphaera</taxon>
    </lineage>
</organism>
<protein>
    <recommendedName>
        <fullName evidence="3">ATPase (AAA+ superfamily)</fullName>
    </recommendedName>
</protein>
<name>L0DGS4_SINAD</name>
<dbReference type="OrthoDB" id="1550950at2"/>
<gene>
    <name evidence="1" type="ordered locus">Sinac_4393</name>
</gene>
<dbReference type="AlphaFoldDB" id="L0DGS4"/>
<sequence length="386" mass="43963">MKANPGGVVDPRNVYGRDRLISGIWDQLDRLCLLMNAERRIGKTSVLRKMKHEPAPGWFPVFLDLETFHSAEEFAIAVYGQVQTYLNTWKKAANAARKIYEDHEFGDFKRTSGSRPWKALLAAAVRDLVSEKQDVRLVFLWDELPYMIDHIRRANGEQAAVEVLDTLRSLRQEYTDLRMVFSGSIGLHHVLESIRDGKMSSEPVNDMYAIEVPPLDMEDAIKLAGDLIQGENLSASDPGQAAGVIAEESDCFPFYIHHVVAGLRQAGRSAEQSVIRDLVQRQLVDANDPWDLGHYRRRIPAYYKKDATAQLVGLILDTLATAPDPLTVAQLQSGVNNRSTAFDSRDELVRVLRLMERDHYLLREPDGRIRFRFPLIRRWWALDRGI</sequence>
<dbReference type="Gene3D" id="3.40.50.300">
    <property type="entry name" value="P-loop containing nucleotide triphosphate hydrolases"/>
    <property type="match status" value="1"/>
</dbReference>
<keyword evidence="2" id="KW-1185">Reference proteome</keyword>
<dbReference type="RefSeq" id="WP_015247702.1">
    <property type="nucleotide sequence ID" value="NC_019892.1"/>
</dbReference>
<dbReference type="PANTHER" id="PTHR34301:SF8">
    <property type="entry name" value="ATPASE DOMAIN-CONTAINING PROTEIN"/>
    <property type="match status" value="1"/>
</dbReference>
<dbReference type="eggNOG" id="COG1672">
    <property type="taxonomic scope" value="Bacteria"/>
</dbReference>
<reference evidence="1 2" key="1">
    <citation type="submission" date="2012-02" db="EMBL/GenBank/DDBJ databases">
        <title>Complete sequence of chromosome of Singulisphaera acidiphila DSM 18658.</title>
        <authorList>
            <consortium name="US DOE Joint Genome Institute (JGI-PGF)"/>
            <person name="Lucas S."/>
            <person name="Copeland A."/>
            <person name="Lapidus A."/>
            <person name="Glavina del Rio T."/>
            <person name="Dalin E."/>
            <person name="Tice H."/>
            <person name="Bruce D."/>
            <person name="Goodwin L."/>
            <person name="Pitluck S."/>
            <person name="Peters L."/>
            <person name="Ovchinnikova G."/>
            <person name="Chertkov O."/>
            <person name="Kyrpides N."/>
            <person name="Mavromatis K."/>
            <person name="Ivanova N."/>
            <person name="Brettin T."/>
            <person name="Detter J.C."/>
            <person name="Han C."/>
            <person name="Larimer F."/>
            <person name="Land M."/>
            <person name="Hauser L."/>
            <person name="Markowitz V."/>
            <person name="Cheng J.-F."/>
            <person name="Hugenholtz P."/>
            <person name="Woyke T."/>
            <person name="Wu D."/>
            <person name="Tindall B."/>
            <person name="Pomrenke H."/>
            <person name="Brambilla E."/>
            <person name="Klenk H.-P."/>
            <person name="Eisen J.A."/>
        </authorList>
    </citation>
    <scope>NUCLEOTIDE SEQUENCE [LARGE SCALE GENOMIC DNA]</scope>
    <source>
        <strain evidence="2">ATCC BAA-1392 / DSM 18658 / VKM B-2454 / MOB10</strain>
    </source>
</reference>
<dbReference type="Proteomes" id="UP000010798">
    <property type="component" value="Chromosome"/>
</dbReference>
<evidence type="ECO:0000313" key="1">
    <source>
        <dbReference type="EMBL" id="AGA28584.1"/>
    </source>
</evidence>
<evidence type="ECO:0000313" key="2">
    <source>
        <dbReference type="Proteomes" id="UP000010798"/>
    </source>
</evidence>
<dbReference type="STRING" id="886293.Sinac_4393"/>
<dbReference type="HOGENOM" id="CLU_715514_0_0_0"/>
<dbReference type="PANTHER" id="PTHR34301">
    <property type="entry name" value="DNA-BINDING PROTEIN-RELATED"/>
    <property type="match status" value="1"/>
</dbReference>
<accession>L0DGS4</accession>
<dbReference type="SUPFAM" id="SSF52540">
    <property type="entry name" value="P-loop containing nucleoside triphosphate hydrolases"/>
    <property type="match status" value="1"/>
</dbReference>
<evidence type="ECO:0008006" key="3">
    <source>
        <dbReference type="Google" id="ProtNLM"/>
    </source>
</evidence>
<dbReference type="KEGG" id="saci:Sinac_4393"/>
<dbReference type="EMBL" id="CP003364">
    <property type="protein sequence ID" value="AGA28584.1"/>
    <property type="molecule type" value="Genomic_DNA"/>
</dbReference>
<proteinExistence type="predicted"/>